<reference evidence="2" key="1">
    <citation type="submission" date="2014-09" db="EMBL/GenBank/DDBJ databases">
        <authorList>
            <person name="Illeghems K.G."/>
        </authorList>
    </citation>
    <scope>NUCLEOTIDE SEQUENCE [LARGE SCALE GENOMIC DNA]</scope>
    <source>
        <strain evidence="2">108B</strain>
    </source>
</reference>
<organism evidence="1 2">
    <name type="scientific">Acetobacter senegalensis</name>
    <dbReference type="NCBI Taxonomy" id="446692"/>
    <lineage>
        <taxon>Bacteria</taxon>
        <taxon>Pseudomonadati</taxon>
        <taxon>Pseudomonadota</taxon>
        <taxon>Alphaproteobacteria</taxon>
        <taxon>Acetobacterales</taxon>
        <taxon>Acetobacteraceae</taxon>
        <taxon>Acetobacter</taxon>
    </lineage>
</organism>
<evidence type="ECO:0000313" key="2">
    <source>
        <dbReference type="Proteomes" id="UP000056109"/>
    </source>
</evidence>
<dbReference type="PATRIC" id="fig|446692.3.peg.421"/>
<dbReference type="KEGG" id="asz:ASN_462"/>
<name>A0A0U5EQM2_9PROT</name>
<protein>
    <submittedName>
        <fullName evidence="1">Uncharacterized protein</fullName>
    </submittedName>
</protein>
<dbReference type="AlphaFoldDB" id="A0A0U5EQM2"/>
<gene>
    <name evidence="1" type="ORF">ASN_462</name>
</gene>
<accession>A0A0U5EQM2</accession>
<evidence type="ECO:0000313" key="1">
    <source>
        <dbReference type="EMBL" id="CEF39882.1"/>
    </source>
</evidence>
<proteinExistence type="predicted"/>
<dbReference type="EMBL" id="LN606600">
    <property type="protein sequence ID" value="CEF39882.1"/>
    <property type="molecule type" value="Genomic_DNA"/>
</dbReference>
<keyword evidence="2" id="KW-1185">Reference proteome</keyword>
<dbReference type="Proteomes" id="UP000056109">
    <property type="component" value="Chromosome I"/>
</dbReference>
<sequence>MVGGSGCVPKRAESLKGEWQLWLPSPFSFKETAFAFPTRIRNNNGSGLMRIFGD</sequence>